<accession>A0A438F8C2</accession>
<comment type="caution">
    <text evidence="1">The sequence shown here is derived from an EMBL/GenBank/DDBJ whole genome shotgun (WGS) entry which is preliminary data.</text>
</comment>
<protein>
    <submittedName>
        <fullName evidence="1">Uncharacterized protein</fullName>
    </submittedName>
</protein>
<evidence type="ECO:0000313" key="2">
    <source>
        <dbReference type="Proteomes" id="UP000288805"/>
    </source>
</evidence>
<reference evidence="1 2" key="1">
    <citation type="journal article" date="2018" name="PLoS Genet.">
        <title>Population sequencing reveals clonal diversity and ancestral inbreeding in the grapevine cultivar Chardonnay.</title>
        <authorList>
            <person name="Roach M.J."/>
            <person name="Johnson D.L."/>
            <person name="Bohlmann J."/>
            <person name="van Vuuren H.J."/>
            <person name="Jones S.J."/>
            <person name="Pretorius I.S."/>
            <person name="Schmidt S.A."/>
            <person name="Borneman A.R."/>
        </authorList>
    </citation>
    <scope>NUCLEOTIDE SEQUENCE [LARGE SCALE GENOMIC DNA]</scope>
    <source>
        <strain evidence="2">cv. Chardonnay</strain>
        <tissue evidence="1">Leaf</tissue>
    </source>
</reference>
<evidence type="ECO:0000313" key="1">
    <source>
        <dbReference type="EMBL" id="RVW56211.1"/>
    </source>
</evidence>
<dbReference type="EMBL" id="QGNW01001091">
    <property type="protein sequence ID" value="RVW56211.1"/>
    <property type="molecule type" value="Genomic_DNA"/>
</dbReference>
<gene>
    <name evidence="1" type="ORF">CK203_092234</name>
</gene>
<name>A0A438F8C2_VITVI</name>
<organism evidence="1 2">
    <name type="scientific">Vitis vinifera</name>
    <name type="common">Grape</name>
    <dbReference type="NCBI Taxonomy" id="29760"/>
    <lineage>
        <taxon>Eukaryota</taxon>
        <taxon>Viridiplantae</taxon>
        <taxon>Streptophyta</taxon>
        <taxon>Embryophyta</taxon>
        <taxon>Tracheophyta</taxon>
        <taxon>Spermatophyta</taxon>
        <taxon>Magnoliopsida</taxon>
        <taxon>eudicotyledons</taxon>
        <taxon>Gunneridae</taxon>
        <taxon>Pentapetalae</taxon>
        <taxon>rosids</taxon>
        <taxon>Vitales</taxon>
        <taxon>Vitaceae</taxon>
        <taxon>Viteae</taxon>
        <taxon>Vitis</taxon>
    </lineage>
</organism>
<proteinExistence type="predicted"/>
<sequence length="74" mass="8240">MTMLKALSFALAPVQNPPTSDKSPEGDIIMSLQSRLDIICDEADGDVVQLMMVAKKQMMRYPLENLFPSLSCTY</sequence>
<dbReference type="Proteomes" id="UP000288805">
    <property type="component" value="Unassembled WGS sequence"/>
</dbReference>
<dbReference type="AlphaFoldDB" id="A0A438F8C2"/>